<sequence length="176" mass="19975">MKQPDEEKLLESLSKVEAYQQVFQTHAGYENRVLPGTITALGEVDPEEVKSLPGRNILLVGVPASYFNRLWSGFKESASFILLTPLTGDDYDLWVIAVPMHRLRRVTWIVFPITEADLREISKEPRFSVILVPVKEQDFDELTSRVEDVIEQLGRGAPFPSETGIILLMDLTEVFK</sequence>
<comment type="caution">
    <text evidence="1">The sequence shown here is derived from an EMBL/GenBank/DDBJ whole genome shotgun (WGS) entry which is preliminary data.</text>
</comment>
<name>A0A7C5L9K1_CALS0</name>
<evidence type="ECO:0000313" key="1">
    <source>
        <dbReference type="EMBL" id="HHK68318.1"/>
    </source>
</evidence>
<protein>
    <submittedName>
        <fullName evidence="1">Uncharacterized protein</fullName>
    </submittedName>
</protein>
<organism evidence="1">
    <name type="scientific">Caldiarchaeum subterraneum</name>
    <dbReference type="NCBI Taxonomy" id="311458"/>
    <lineage>
        <taxon>Archaea</taxon>
        <taxon>Nitrososphaerota</taxon>
        <taxon>Candidatus Caldarchaeales</taxon>
        <taxon>Candidatus Caldarchaeaceae</taxon>
        <taxon>Candidatus Caldarchaeum</taxon>
    </lineage>
</organism>
<reference evidence="1" key="1">
    <citation type="journal article" date="2020" name="mSystems">
        <title>Genome- and Community-Level Interaction Insights into Carbon Utilization and Element Cycling Functions of Hydrothermarchaeota in Hydrothermal Sediment.</title>
        <authorList>
            <person name="Zhou Z."/>
            <person name="Liu Y."/>
            <person name="Xu W."/>
            <person name="Pan J."/>
            <person name="Luo Z.H."/>
            <person name="Li M."/>
        </authorList>
    </citation>
    <scope>NUCLEOTIDE SEQUENCE [LARGE SCALE GENOMIC DNA]</scope>
    <source>
        <strain evidence="1">SpSt-1056</strain>
    </source>
</reference>
<dbReference type="AlphaFoldDB" id="A0A7C5L9K1"/>
<accession>A0A7C5L9K1</accession>
<proteinExistence type="predicted"/>
<dbReference type="EMBL" id="DRWN01000029">
    <property type="protein sequence ID" value="HHK68318.1"/>
    <property type="molecule type" value="Genomic_DNA"/>
</dbReference>
<gene>
    <name evidence="1" type="ORF">ENM11_04080</name>
</gene>